<keyword evidence="1" id="KW-0479">Metal-binding</keyword>
<dbReference type="OrthoDB" id="252722at2759"/>
<name>A0A6I9N4X4_9TELE</name>
<organism evidence="7 8">
    <name type="scientific">Notothenia coriiceps</name>
    <name type="common">black rockcod</name>
    <dbReference type="NCBI Taxonomy" id="8208"/>
    <lineage>
        <taxon>Eukaryota</taxon>
        <taxon>Metazoa</taxon>
        <taxon>Chordata</taxon>
        <taxon>Craniata</taxon>
        <taxon>Vertebrata</taxon>
        <taxon>Euteleostomi</taxon>
        <taxon>Actinopterygii</taxon>
        <taxon>Neopterygii</taxon>
        <taxon>Teleostei</taxon>
        <taxon>Neoteleostei</taxon>
        <taxon>Acanthomorphata</taxon>
        <taxon>Eupercaria</taxon>
        <taxon>Perciformes</taxon>
        <taxon>Notothenioidei</taxon>
        <taxon>Nototheniidae</taxon>
        <taxon>Notothenia</taxon>
    </lineage>
</organism>
<evidence type="ECO:0000313" key="8">
    <source>
        <dbReference type="RefSeq" id="XP_010771652.1"/>
    </source>
</evidence>
<keyword evidence="7" id="KW-1185">Reference proteome</keyword>
<proteinExistence type="predicted"/>
<gene>
    <name evidence="8" type="primary">LOC104947355</name>
</gene>
<dbReference type="GO" id="GO:0008270">
    <property type="term" value="F:zinc ion binding"/>
    <property type="evidence" value="ECO:0007669"/>
    <property type="project" value="UniProtKB-KW"/>
</dbReference>
<keyword evidence="2 4" id="KW-0863">Zinc-finger</keyword>
<dbReference type="GO" id="GO:0016567">
    <property type="term" value="P:protein ubiquitination"/>
    <property type="evidence" value="ECO:0007669"/>
    <property type="project" value="TreeGrafter"/>
</dbReference>
<dbReference type="InterPro" id="IPR013083">
    <property type="entry name" value="Znf_RING/FYVE/PHD"/>
</dbReference>
<sequence>MTRQGKWQSKTGKRTWSESNMCTEQECGICYRTYNTGRRCPRELHCRHSFCESCLLTLSRPQGPIVCPLCRQTTSISGTLRAELRVDECVLERLISSGVLDHEDEEDDNPEEEVCPGLDACDDTEEFPETPAEEGNASPGSRGRGLRRSFRKVWRLFNGNSSRQRGGENCMTNDDLRNIAMMTGFMF</sequence>
<dbReference type="PANTHER" id="PTHR22791">
    <property type="entry name" value="RING-TYPE DOMAIN-CONTAINING PROTEIN"/>
    <property type="match status" value="1"/>
</dbReference>
<dbReference type="SUPFAM" id="SSF57850">
    <property type="entry name" value="RING/U-box"/>
    <property type="match status" value="1"/>
</dbReference>
<dbReference type="GeneID" id="104947355"/>
<keyword evidence="3" id="KW-0862">Zinc</keyword>
<dbReference type="GO" id="GO:0061630">
    <property type="term" value="F:ubiquitin protein ligase activity"/>
    <property type="evidence" value="ECO:0007669"/>
    <property type="project" value="TreeGrafter"/>
</dbReference>
<dbReference type="PROSITE" id="PS50089">
    <property type="entry name" value="ZF_RING_2"/>
    <property type="match status" value="1"/>
</dbReference>
<evidence type="ECO:0000256" key="2">
    <source>
        <dbReference type="ARBA" id="ARBA00022771"/>
    </source>
</evidence>
<dbReference type="InterPro" id="IPR051435">
    <property type="entry name" value="RING_finger_E3_ubiq-ligases"/>
</dbReference>
<dbReference type="PROSITE" id="PS00518">
    <property type="entry name" value="ZF_RING_1"/>
    <property type="match status" value="1"/>
</dbReference>
<feature type="domain" description="RING-type" evidence="6">
    <location>
        <begin position="27"/>
        <end position="71"/>
    </location>
</feature>
<dbReference type="AlphaFoldDB" id="A0A6I9N4X4"/>
<protein>
    <submittedName>
        <fullName evidence="8">Uncharacterized protein isoform X1</fullName>
    </submittedName>
</protein>
<dbReference type="Pfam" id="PF13639">
    <property type="entry name" value="zf-RING_2"/>
    <property type="match status" value="1"/>
</dbReference>
<dbReference type="RefSeq" id="XP_010771652.1">
    <property type="nucleotide sequence ID" value="XM_010773350.1"/>
</dbReference>
<accession>A0A6I9N4X4</accession>
<evidence type="ECO:0000256" key="5">
    <source>
        <dbReference type="SAM" id="MobiDB-lite"/>
    </source>
</evidence>
<dbReference type="InterPro" id="IPR017907">
    <property type="entry name" value="Znf_RING_CS"/>
</dbReference>
<feature type="region of interest" description="Disordered" evidence="5">
    <location>
        <begin position="126"/>
        <end position="145"/>
    </location>
</feature>
<dbReference type="InterPro" id="IPR001841">
    <property type="entry name" value="Znf_RING"/>
</dbReference>
<dbReference type="KEGG" id="ncc:104947355"/>
<dbReference type="Proteomes" id="UP000504611">
    <property type="component" value="Unplaced"/>
</dbReference>
<evidence type="ECO:0000256" key="3">
    <source>
        <dbReference type="ARBA" id="ARBA00022833"/>
    </source>
</evidence>
<evidence type="ECO:0000256" key="4">
    <source>
        <dbReference type="PROSITE-ProRule" id="PRU00175"/>
    </source>
</evidence>
<dbReference type="Gene3D" id="3.30.40.10">
    <property type="entry name" value="Zinc/RING finger domain, C3HC4 (zinc finger)"/>
    <property type="match status" value="1"/>
</dbReference>
<dbReference type="PANTHER" id="PTHR22791:SF14">
    <property type="entry name" value="RING FINGER PROTEIN 227"/>
    <property type="match status" value="1"/>
</dbReference>
<reference evidence="8" key="1">
    <citation type="submission" date="2025-08" db="UniProtKB">
        <authorList>
            <consortium name="RefSeq"/>
        </authorList>
    </citation>
    <scope>IDENTIFICATION</scope>
    <source>
        <tissue evidence="8">Muscle</tissue>
    </source>
</reference>
<evidence type="ECO:0000313" key="7">
    <source>
        <dbReference type="Proteomes" id="UP000504611"/>
    </source>
</evidence>
<dbReference type="SMART" id="SM00184">
    <property type="entry name" value="RING"/>
    <property type="match status" value="1"/>
</dbReference>
<evidence type="ECO:0000259" key="6">
    <source>
        <dbReference type="PROSITE" id="PS50089"/>
    </source>
</evidence>
<evidence type="ECO:0000256" key="1">
    <source>
        <dbReference type="ARBA" id="ARBA00022723"/>
    </source>
</evidence>